<evidence type="ECO:0000256" key="2">
    <source>
        <dbReference type="ARBA" id="ARBA00022692"/>
    </source>
</evidence>
<sequence length="419" mass="47709">MTLNLKKRVTVITYVLSLSGLAIVSSIVEILNISTDSSVPFILFRLLFLMLSVVLIAFNIQNVKLINSIDGLLFVAFVLMYTLRILLDTVFFTTPLRLPSYNYILFAYGVCFIPFIAFRFSQIKLFKREIVIALLVILLIASVFVLISVLDKIQSQEFRNGRLSNDKFSPIFLGHLGASLFVMSLYCFFSKLIDGNIYVKLVSILGIVVGMIVVIMAASRGPILSLIIVAAVYMFYYSSKKFFIYLFCVFAFGFIFSGEIFSFIDVSGSSAVRRLERMFDGEDESGSIRLDEWDGAIDQFVDSPLIGNSLEEQKYHFYPHNIYLEGFMSTGVIGGMPFIGLLLMAMYRAFKHIQYSSEYTWVALLFIQYAIASFFSGAIYSNGPYWYFMASVFSIGLPTRLVDSRIIFKRRLLKMYSRF</sequence>
<dbReference type="InterPro" id="IPR051533">
    <property type="entry name" value="WaaL-like"/>
</dbReference>
<evidence type="ECO:0000256" key="5">
    <source>
        <dbReference type="SAM" id="Phobius"/>
    </source>
</evidence>
<evidence type="ECO:0000313" key="7">
    <source>
        <dbReference type="EMBL" id="SDL31945.1"/>
    </source>
</evidence>
<feature type="transmembrane region" description="Helical" evidence="5">
    <location>
        <begin position="130"/>
        <end position="150"/>
    </location>
</feature>
<dbReference type="STRING" id="1075417.SAMN05421823_105189"/>
<feature type="transmembrane region" description="Helical" evidence="5">
    <location>
        <begin position="197"/>
        <end position="215"/>
    </location>
</feature>
<dbReference type="EMBL" id="FNFO01000005">
    <property type="protein sequence ID" value="SDL31945.1"/>
    <property type="molecule type" value="Genomic_DNA"/>
</dbReference>
<feature type="transmembrane region" description="Helical" evidence="5">
    <location>
        <begin position="221"/>
        <end position="237"/>
    </location>
</feature>
<dbReference type="PANTHER" id="PTHR37422:SF17">
    <property type="entry name" value="O-ANTIGEN LIGASE"/>
    <property type="match status" value="1"/>
</dbReference>
<feature type="domain" description="O-antigen ligase-related" evidence="6">
    <location>
        <begin position="206"/>
        <end position="338"/>
    </location>
</feature>
<keyword evidence="7" id="KW-0436">Ligase</keyword>
<reference evidence="7 8" key="1">
    <citation type="submission" date="2016-10" db="EMBL/GenBank/DDBJ databases">
        <authorList>
            <person name="de Groot N.N."/>
        </authorList>
    </citation>
    <scope>NUCLEOTIDE SEQUENCE [LARGE SCALE GENOMIC DNA]</scope>
    <source>
        <strain evidence="7 8">DSM 25186</strain>
    </source>
</reference>
<protein>
    <submittedName>
        <fullName evidence="7">O-antigen ligase</fullName>
    </submittedName>
</protein>
<dbReference type="Proteomes" id="UP000198510">
    <property type="component" value="Unassembled WGS sequence"/>
</dbReference>
<feature type="transmembrane region" description="Helical" evidence="5">
    <location>
        <begin position="327"/>
        <end position="347"/>
    </location>
</feature>
<feature type="transmembrane region" description="Helical" evidence="5">
    <location>
        <begin position="359"/>
        <end position="380"/>
    </location>
</feature>
<dbReference type="GO" id="GO:0016874">
    <property type="term" value="F:ligase activity"/>
    <property type="evidence" value="ECO:0007669"/>
    <property type="project" value="UniProtKB-KW"/>
</dbReference>
<dbReference type="OrthoDB" id="8077069at2"/>
<organism evidence="7 8">
    <name type="scientific">Catalinimonas alkaloidigena</name>
    <dbReference type="NCBI Taxonomy" id="1075417"/>
    <lineage>
        <taxon>Bacteria</taxon>
        <taxon>Pseudomonadati</taxon>
        <taxon>Bacteroidota</taxon>
        <taxon>Cytophagia</taxon>
        <taxon>Cytophagales</taxon>
        <taxon>Catalimonadaceae</taxon>
        <taxon>Catalinimonas</taxon>
    </lineage>
</organism>
<feature type="transmembrane region" description="Helical" evidence="5">
    <location>
        <begin position="72"/>
        <end position="94"/>
    </location>
</feature>
<feature type="transmembrane region" description="Helical" evidence="5">
    <location>
        <begin position="386"/>
        <end position="408"/>
    </location>
</feature>
<name>A0A1G9J3R1_9BACT</name>
<feature type="transmembrane region" description="Helical" evidence="5">
    <location>
        <begin position="100"/>
        <end position="118"/>
    </location>
</feature>
<keyword evidence="4 5" id="KW-0472">Membrane</keyword>
<evidence type="ECO:0000256" key="3">
    <source>
        <dbReference type="ARBA" id="ARBA00022989"/>
    </source>
</evidence>
<dbReference type="Pfam" id="PF04932">
    <property type="entry name" value="Wzy_C"/>
    <property type="match status" value="1"/>
</dbReference>
<dbReference type="GO" id="GO:0016020">
    <property type="term" value="C:membrane"/>
    <property type="evidence" value="ECO:0007669"/>
    <property type="project" value="UniProtKB-SubCell"/>
</dbReference>
<keyword evidence="8" id="KW-1185">Reference proteome</keyword>
<keyword evidence="3 5" id="KW-1133">Transmembrane helix</keyword>
<feature type="transmembrane region" description="Helical" evidence="5">
    <location>
        <begin position="12"/>
        <end position="33"/>
    </location>
</feature>
<dbReference type="RefSeq" id="WP_089683239.1">
    <property type="nucleotide sequence ID" value="NZ_FNFO01000005.1"/>
</dbReference>
<dbReference type="AlphaFoldDB" id="A0A1G9J3R1"/>
<keyword evidence="2 5" id="KW-0812">Transmembrane</keyword>
<proteinExistence type="predicted"/>
<gene>
    <name evidence="7" type="ORF">SAMN05421823_105189</name>
</gene>
<feature type="transmembrane region" description="Helical" evidence="5">
    <location>
        <begin position="39"/>
        <end position="60"/>
    </location>
</feature>
<evidence type="ECO:0000256" key="4">
    <source>
        <dbReference type="ARBA" id="ARBA00023136"/>
    </source>
</evidence>
<feature type="transmembrane region" description="Helical" evidence="5">
    <location>
        <begin position="170"/>
        <end position="190"/>
    </location>
</feature>
<evidence type="ECO:0000259" key="6">
    <source>
        <dbReference type="Pfam" id="PF04932"/>
    </source>
</evidence>
<dbReference type="InterPro" id="IPR007016">
    <property type="entry name" value="O-antigen_ligase-rel_domated"/>
</dbReference>
<dbReference type="PANTHER" id="PTHR37422">
    <property type="entry name" value="TEICHURONIC ACID BIOSYNTHESIS PROTEIN TUAE"/>
    <property type="match status" value="1"/>
</dbReference>
<evidence type="ECO:0000256" key="1">
    <source>
        <dbReference type="ARBA" id="ARBA00004141"/>
    </source>
</evidence>
<feature type="transmembrane region" description="Helical" evidence="5">
    <location>
        <begin position="244"/>
        <end position="264"/>
    </location>
</feature>
<comment type="subcellular location">
    <subcellularLocation>
        <location evidence="1">Membrane</location>
        <topology evidence="1">Multi-pass membrane protein</topology>
    </subcellularLocation>
</comment>
<accession>A0A1G9J3R1</accession>
<evidence type="ECO:0000313" key="8">
    <source>
        <dbReference type="Proteomes" id="UP000198510"/>
    </source>
</evidence>